<reference evidence="2" key="1">
    <citation type="submission" date="2020-06" db="EMBL/GenBank/DDBJ databases">
        <title>WGS assembly of Ceratodon purpureus strain R40.</title>
        <authorList>
            <person name="Carey S.B."/>
            <person name="Jenkins J."/>
            <person name="Shu S."/>
            <person name="Lovell J.T."/>
            <person name="Sreedasyam A."/>
            <person name="Maumus F."/>
            <person name="Tiley G.P."/>
            <person name="Fernandez-Pozo N."/>
            <person name="Barry K."/>
            <person name="Chen C."/>
            <person name="Wang M."/>
            <person name="Lipzen A."/>
            <person name="Daum C."/>
            <person name="Saski C.A."/>
            <person name="Payton A.C."/>
            <person name="Mcbreen J.C."/>
            <person name="Conrad R.E."/>
            <person name="Kollar L.M."/>
            <person name="Olsson S."/>
            <person name="Huttunen S."/>
            <person name="Landis J.B."/>
            <person name="Wickett N.J."/>
            <person name="Johnson M.G."/>
            <person name="Rensing S.A."/>
            <person name="Grimwood J."/>
            <person name="Schmutz J."/>
            <person name="Mcdaniel S.F."/>
        </authorList>
    </citation>
    <scope>NUCLEOTIDE SEQUENCE</scope>
    <source>
        <strain evidence="2">R40</strain>
    </source>
</reference>
<evidence type="ECO:0000313" key="3">
    <source>
        <dbReference type="Proteomes" id="UP000822688"/>
    </source>
</evidence>
<comment type="caution">
    <text evidence="2">The sequence shown here is derived from an EMBL/GenBank/DDBJ whole genome shotgun (WGS) entry which is preliminary data.</text>
</comment>
<gene>
    <name evidence="2" type="ORF">KC19_4G157500</name>
</gene>
<organism evidence="2 3">
    <name type="scientific">Ceratodon purpureus</name>
    <name type="common">Fire moss</name>
    <name type="synonym">Dicranum purpureum</name>
    <dbReference type="NCBI Taxonomy" id="3225"/>
    <lineage>
        <taxon>Eukaryota</taxon>
        <taxon>Viridiplantae</taxon>
        <taxon>Streptophyta</taxon>
        <taxon>Embryophyta</taxon>
        <taxon>Bryophyta</taxon>
        <taxon>Bryophytina</taxon>
        <taxon>Bryopsida</taxon>
        <taxon>Dicranidae</taxon>
        <taxon>Pseudoditrichales</taxon>
        <taxon>Ditrichaceae</taxon>
        <taxon>Ceratodon</taxon>
    </lineage>
</organism>
<name>A0A8T0IB98_CERPU</name>
<dbReference type="AlphaFoldDB" id="A0A8T0IB98"/>
<evidence type="ECO:0000313" key="2">
    <source>
        <dbReference type="EMBL" id="KAG0580219.1"/>
    </source>
</evidence>
<feature type="region of interest" description="Disordered" evidence="1">
    <location>
        <begin position="69"/>
        <end position="92"/>
    </location>
</feature>
<feature type="compositionally biased region" description="Polar residues" evidence="1">
    <location>
        <begin position="69"/>
        <end position="78"/>
    </location>
</feature>
<sequence length="108" mass="12299">MVATEKLDAQPLQKINASEPHASPPRRMCKLDRFPNGRRSHGHNNNNKHLAHPCIPLTNNIKATYSPSHHHIVSNSHNTSRRRKQKHELSFTTIITTPITNCNRGEKN</sequence>
<dbReference type="EMBL" id="CM026424">
    <property type="protein sequence ID" value="KAG0580219.1"/>
    <property type="molecule type" value="Genomic_DNA"/>
</dbReference>
<accession>A0A8T0IB98</accession>
<keyword evidence="3" id="KW-1185">Reference proteome</keyword>
<feature type="region of interest" description="Disordered" evidence="1">
    <location>
        <begin position="1"/>
        <end position="53"/>
    </location>
</feature>
<evidence type="ECO:0000256" key="1">
    <source>
        <dbReference type="SAM" id="MobiDB-lite"/>
    </source>
</evidence>
<proteinExistence type="predicted"/>
<dbReference type="Proteomes" id="UP000822688">
    <property type="component" value="Chromosome 4"/>
</dbReference>
<protein>
    <submittedName>
        <fullName evidence="2">Uncharacterized protein</fullName>
    </submittedName>
</protein>